<dbReference type="GO" id="GO:0003700">
    <property type="term" value="F:DNA-binding transcription factor activity"/>
    <property type="evidence" value="ECO:0007669"/>
    <property type="project" value="InterPro"/>
</dbReference>
<dbReference type="InterPro" id="IPR009057">
    <property type="entry name" value="Homeodomain-like_sf"/>
</dbReference>
<keyword evidence="2" id="KW-0238">DNA-binding</keyword>
<dbReference type="SMART" id="SM00342">
    <property type="entry name" value="HTH_ARAC"/>
    <property type="match status" value="1"/>
</dbReference>
<organism evidence="5 6">
    <name type="scientific">Catalinimonas alkaloidigena</name>
    <dbReference type="NCBI Taxonomy" id="1075417"/>
    <lineage>
        <taxon>Bacteria</taxon>
        <taxon>Pseudomonadati</taxon>
        <taxon>Bacteroidota</taxon>
        <taxon>Cytophagia</taxon>
        <taxon>Cytophagales</taxon>
        <taxon>Catalimonadaceae</taxon>
        <taxon>Catalinimonas</taxon>
    </lineage>
</organism>
<dbReference type="PROSITE" id="PS01124">
    <property type="entry name" value="HTH_ARAC_FAMILY_2"/>
    <property type="match status" value="1"/>
</dbReference>
<dbReference type="RefSeq" id="WP_089686689.1">
    <property type="nucleotide sequence ID" value="NZ_FNFO01000011.1"/>
</dbReference>
<dbReference type="SUPFAM" id="SSF46689">
    <property type="entry name" value="Homeodomain-like"/>
    <property type="match status" value="1"/>
</dbReference>
<gene>
    <name evidence="5" type="ORF">SAMN05421823_111128</name>
</gene>
<dbReference type="InterPro" id="IPR018060">
    <property type="entry name" value="HTH_AraC"/>
</dbReference>
<keyword evidence="1" id="KW-0805">Transcription regulation</keyword>
<dbReference type="InterPro" id="IPR046532">
    <property type="entry name" value="DUF6597"/>
</dbReference>
<evidence type="ECO:0000313" key="6">
    <source>
        <dbReference type="Proteomes" id="UP000198510"/>
    </source>
</evidence>
<dbReference type="STRING" id="1075417.SAMN05421823_111128"/>
<evidence type="ECO:0000256" key="1">
    <source>
        <dbReference type="ARBA" id="ARBA00023015"/>
    </source>
</evidence>
<dbReference type="Pfam" id="PF12833">
    <property type="entry name" value="HTH_18"/>
    <property type="match status" value="1"/>
</dbReference>
<dbReference type="Proteomes" id="UP000198510">
    <property type="component" value="Unassembled WGS sequence"/>
</dbReference>
<dbReference type="InterPro" id="IPR050204">
    <property type="entry name" value="AraC_XylS_family_regulators"/>
</dbReference>
<evidence type="ECO:0000256" key="2">
    <source>
        <dbReference type="ARBA" id="ARBA00023125"/>
    </source>
</evidence>
<evidence type="ECO:0000259" key="4">
    <source>
        <dbReference type="PROSITE" id="PS01124"/>
    </source>
</evidence>
<dbReference type="OrthoDB" id="635259at2"/>
<dbReference type="EMBL" id="FNFO01000011">
    <property type="protein sequence ID" value="SDM21573.1"/>
    <property type="molecule type" value="Genomic_DNA"/>
</dbReference>
<protein>
    <submittedName>
        <fullName evidence="5">Helix-turn-helix domain-containing protein</fullName>
    </submittedName>
</protein>
<proteinExistence type="predicted"/>
<accession>A0A1G9REC3</accession>
<evidence type="ECO:0000313" key="5">
    <source>
        <dbReference type="EMBL" id="SDM21573.1"/>
    </source>
</evidence>
<dbReference type="PANTHER" id="PTHR46796">
    <property type="entry name" value="HTH-TYPE TRANSCRIPTIONAL ACTIVATOR RHAS-RELATED"/>
    <property type="match status" value="1"/>
</dbReference>
<dbReference type="AlphaFoldDB" id="A0A1G9REC3"/>
<keyword evidence="3" id="KW-0804">Transcription</keyword>
<name>A0A1G9REC3_9BACT</name>
<dbReference type="PANTHER" id="PTHR46796:SF13">
    <property type="entry name" value="HTH-TYPE TRANSCRIPTIONAL ACTIVATOR RHAS"/>
    <property type="match status" value="1"/>
</dbReference>
<feature type="domain" description="HTH araC/xylS-type" evidence="4">
    <location>
        <begin position="175"/>
        <end position="276"/>
    </location>
</feature>
<dbReference type="Gene3D" id="1.10.10.60">
    <property type="entry name" value="Homeodomain-like"/>
    <property type="match status" value="1"/>
</dbReference>
<dbReference type="Pfam" id="PF20240">
    <property type="entry name" value="DUF6597"/>
    <property type="match status" value="1"/>
</dbReference>
<dbReference type="GO" id="GO:0043565">
    <property type="term" value="F:sequence-specific DNA binding"/>
    <property type="evidence" value="ECO:0007669"/>
    <property type="project" value="InterPro"/>
</dbReference>
<evidence type="ECO:0000256" key="3">
    <source>
        <dbReference type="ARBA" id="ARBA00023163"/>
    </source>
</evidence>
<keyword evidence="6" id="KW-1185">Reference proteome</keyword>
<sequence length="291" mass="33612">MTHLQITSAPEPTLASPTYLEFAPCEALQPYVECYWIMESENSRPVRDKFLPSPYVEMVFINKGGAYLVHEEDRFEALPASGVFGLQQQSLNVRVQGSFSALGVKFRPEGFYQLMQIQMSTLANRVVSLRKLIGEKSQDITEQLLNTSSPYRQLEAIELFLLDELASRPRPEHLPYLQRAIRKVMETGGNVTVTELADAAAVSERQMERKFMERIGLSPKKFIRNVRITQVFKLLKQKPNYDWLDVIYRCNYFDQAHFTRDFKALTGETPTTYFSRRSFLRSAFQERAVRA</sequence>
<reference evidence="5 6" key="1">
    <citation type="submission" date="2016-10" db="EMBL/GenBank/DDBJ databases">
        <authorList>
            <person name="de Groot N.N."/>
        </authorList>
    </citation>
    <scope>NUCLEOTIDE SEQUENCE [LARGE SCALE GENOMIC DNA]</scope>
    <source>
        <strain evidence="5 6">DSM 25186</strain>
    </source>
</reference>